<proteinExistence type="predicted"/>
<keyword evidence="2" id="KW-1185">Reference proteome</keyword>
<evidence type="ECO:0000313" key="1">
    <source>
        <dbReference type="EMBL" id="MCX2740230.1"/>
    </source>
</evidence>
<protein>
    <submittedName>
        <fullName evidence="1">Uncharacterized protein</fullName>
    </submittedName>
</protein>
<comment type="caution">
    <text evidence="1">The sequence shown here is derived from an EMBL/GenBank/DDBJ whole genome shotgun (WGS) entry which is preliminary data.</text>
</comment>
<dbReference type="Proteomes" id="UP001207228">
    <property type="component" value="Unassembled WGS sequence"/>
</dbReference>
<accession>A0ABT3RG46</accession>
<gene>
    <name evidence="1" type="ORF">OO017_09765</name>
</gene>
<organism evidence="1 2">
    <name type="scientific">Pontibacter anaerobius</name>
    <dbReference type="NCBI Taxonomy" id="2993940"/>
    <lineage>
        <taxon>Bacteria</taxon>
        <taxon>Pseudomonadati</taxon>
        <taxon>Bacteroidota</taxon>
        <taxon>Cytophagia</taxon>
        <taxon>Cytophagales</taxon>
        <taxon>Hymenobacteraceae</taxon>
        <taxon>Pontibacter</taxon>
    </lineage>
</organism>
<dbReference type="EMBL" id="JAPFQO010000006">
    <property type="protein sequence ID" value="MCX2740230.1"/>
    <property type="molecule type" value="Genomic_DNA"/>
</dbReference>
<sequence length="60" mass="6234">MPGQSPVGPVIGPIGIKDIETALVAKPGEFQTQGFGTETVTSNCPSSFGKVGVKEFPLTW</sequence>
<evidence type="ECO:0000313" key="2">
    <source>
        <dbReference type="Proteomes" id="UP001207228"/>
    </source>
</evidence>
<reference evidence="1 2" key="1">
    <citation type="submission" date="2022-11" db="EMBL/GenBank/DDBJ databases">
        <title>The characterization of three novel Bacteroidetes species and genomic analysis of their roles in tidal elemental geochemical cycles.</title>
        <authorList>
            <person name="Ma K.-J."/>
        </authorList>
    </citation>
    <scope>NUCLEOTIDE SEQUENCE [LARGE SCALE GENOMIC DNA]</scope>
    <source>
        <strain evidence="1 2">M82</strain>
    </source>
</reference>
<dbReference type="RefSeq" id="WP_266052293.1">
    <property type="nucleotide sequence ID" value="NZ_JAPFQO010000006.1"/>
</dbReference>
<name>A0ABT3RG46_9BACT</name>